<gene>
    <name evidence="1" type="ORF">PUN28_004003</name>
</gene>
<sequence length="50" mass="5597">MLLPPTSVHPRAPSQRRVINDVLRAVMGERKKEVTATFRPHSNSIADGEM</sequence>
<dbReference type="AlphaFoldDB" id="A0AAW2GLT1"/>
<keyword evidence="2" id="KW-1185">Reference proteome</keyword>
<accession>A0AAW2GLT1</accession>
<dbReference type="EMBL" id="JADYXP020000003">
    <property type="protein sequence ID" value="KAL0128998.1"/>
    <property type="molecule type" value="Genomic_DNA"/>
</dbReference>
<comment type="caution">
    <text evidence="1">The sequence shown here is derived from an EMBL/GenBank/DDBJ whole genome shotgun (WGS) entry which is preliminary data.</text>
</comment>
<protein>
    <submittedName>
        <fullName evidence="1">Uncharacterized protein</fullName>
    </submittedName>
</protein>
<proteinExistence type="predicted"/>
<dbReference type="Proteomes" id="UP001430953">
    <property type="component" value="Unassembled WGS sequence"/>
</dbReference>
<reference evidence="1 2" key="1">
    <citation type="submission" date="2023-03" db="EMBL/GenBank/DDBJ databases">
        <title>High recombination rates correlate with genetic variation in Cardiocondyla obscurior ants.</title>
        <authorList>
            <person name="Errbii M."/>
        </authorList>
    </citation>
    <scope>NUCLEOTIDE SEQUENCE [LARGE SCALE GENOMIC DNA]</scope>
    <source>
        <strain evidence="1">Alpha-2009</strain>
        <tissue evidence="1">Whole body</tissue>
    </source>
</reference>
<evidence type="ECO:0000313" key="1">
    <source>
        <dbReference type="EMBL" id="KAL0128998.1"/>
    </source>
</evidence>
<organism evidence="1 2">
    <name type="scientific">Cardiocondyla obscurior</name>
    <dbReference type="NCBI Taxonomy" id="286306"/>
    <lineage>
        <taxon>Eukaryota</taxon>
        <taxon>Metazoa</taxon>
        <taxon>Ecdysozoa</taxon>
        <taxon>Arthropoda</taxon>
        <taxon>Hexapoda</taxon>
        <taxon>Insecta</taxon>
        <taxon>Pterygota</taxon>
        <taxon>Neoptera</taxon>
        <taxon>Endopterygota</taxon>
        <taxon>Hymenoptera</taxon>
        <taxon>Apocrita</taxon>
        <taxon>Aculeata</taxon>
        <taxon>Formicoidea</taxon>
        <taxon>Formicidae</taxon>
        <taxon>Myrmicinae</taxon>
        <taxon>Cardiocondyla</taxon>
    </lineage>
</organism>
<evidence type="ECO:0000313" key="2">
    <source>
        <dbReference type="Proteomes" id="UP001430953"/>
    </source>
</evidence>
<name>A0AAW2GLT1_9HYME</name>